<keyword evidence="3" id="KW-1185">Reference proteome</keyword>
<reference evidence="2" key="1">
    <citation type="submission" date="2020-11" db="EMBL/GenBank/DDBJ databases">
        <authorList>
            <consortium name="DOE Joint Genome Institute"/>
            <person name="Ahrendt S."/>
            <person name="Riley R."/>
            <person name="Andreopoulos W."/>
            <person name="Labutti K."/>
            <person name="Pangilinan J."/>
            <person name="Ruiz-Duenas F.J."/>
            <person name="Barrasa J.M."/>
            <person name="Sanchez-Garcia M."/>
            <person name="Camarero S."/>
            <person name="Miyauchi S."/>
            <person name="Serrano A."/>
            <person name="Linde D."/>
            <person name="Babiker R."/>
            <person name="Drula E."/>
            <person name="Ayuso-Fernandez I."/>
            <person name="Pacheco R."/>
            <person name="Padilla G."/>
            <person name="Ferreira P."/>
            <person name="Barriuso J."/>
            <person name="Kellner H."/>
            <person name="Castanera R."/>
            <person name="Alfaro M."/>
            <person name="Ramirez L."/>
            <person name="Pisabarro A.G."/>
            <person name="Kuo A."/>
            <person name="Tritt A."/>
            <person name="Lipzen A."/>
            <person name="He G."/>
            <person name="Yan M."/>
            <person name="Ng V."/>
            <person name="Cullen D."/>
            <person name="Martin F."/>
            <person name="Rosso M.-N."/>
            <person name="Henrissat B."/>
            <person name="Hibbett D."/>
            <person name="Martinez A.T."/>
            <person name="Grigoriev I.V."/>
        </authorList>
    </citation>
    <scope>NUCLEOTIDE SEQUENCE</scope>
    <source>
        <strain evidence="2">AH 40177</strain>
    </source>
</reference>
<sequence length="318" mass="35677">MSATDYTSLDPSLLTPAQRIMREMQLHEQANPQTQFNLPPDDLENGSAGALISLANTLKTEFDLPPKYCAWADRYVNSSEPERMLILVMLSLNTAKLMEHNVKSEQYTISDGLKKTLRNYSMIFLLCAHLSSYRGPIADAIINALREIGHEEIPRAHEISKLDTVCRVVNDYLTQDRYNIKKKIKCSIKPDVPTQNIAILALKLVSKFNIPITVELLSHLAVLRWSLNDCPNVADEDFWLTADKNIAEWRGTGGLKNPNTLAMWRMFQYIYNEDTQVQPLKSDKGRKRSRADNDDNIESGSGGGSGDGDCDSELGGDN</sequence>
<protein>
    <submittedName>
        <fullName evidence="2">Uncharacterized protein</fullName>
    </submittedName>
</protein>
<name>A0A9P5U8W1_9AGAR</name>
<evidence type="ECO:0000313" key="3">
    <source>
        <dbReference type="Proteomes" id="UP000772434"/>
    </source>
</evidence>
<dbReference type="AlphaFoldDB" id="A0A9P5U8W1"/>
<organism evidence="2 3">
    <name type="scientific">Rhodocollybia butyracea</name>
    <dbReference type="NCBI Taxonomy" id="206335"/>
    <lineage>
        <taxon>Eukaryota</taxon>
        <taxon>Fungi</taxon>
        <taxon>Dikarya</taxon>
        <taxon>Basidiomycota</taxon>
        <taxon>Agaricomycotina</taxon>
        <taxon>Agaricomycetes</taxon>
        <taxon>Agaricomycetidae</taxon>
        <taxon>Agaricales</taxon>
        <taxon>Marasmiineae</taxon>
        <taxon>Omphalotaceae</taxon>
        <taxon>Rhodocollybia</taxon>
    </lineage>
</organism>
<dbReference type="OrthoDB" id="3044110at2759"/>
<dbReference type="Proteomes" id="UP000772434">
    <property type="component" value="Unassembled WGS sequence"/>
</dbReference>
<proteinExistence type="predicted"/>
<feature type="compositionally biased region" description="Acidic residues" evidence="1">
    <location>
        <begin position="308"/>
        <end position="318"/>
    </location>
</feature>
<accession>A0A9P5U8W1</accession>
<dbReference type="EMBL" id="JADNRY010000041">
    <property type="protein sequence ID" value="KAF9070337.1"/>
    <property type="molecule type" value="Genomic_DNA"/>
</dbReference>
<evidence type="ECO:0000313" key="2">
    <source>
        <dbReference type="EMBL" id="KAF9070337.1"/>
    </source>
</evidence>
<comment type="caution">
    <text evidence="2">The sequence shown here is derived from an EMBL/GenBank/DDBJ whole genome shotgun (WGS) entry which is preliminary data.</text>
</comment>
<feature type="region of interest" description="Disordered" evidence="1">
    <location>
        <begin position="278"/>
        <end position="318"/>
    </location>
</feature>
<gene>
    <name evidence="2" type="ORF">BDP27DRAFT_1362629</name>
</gene>
<evidence type="ECO:0000256" key="1">
    <source>
        <dbReference type="SAM" id="MobiDB-lite"/>
    </source>
</evidence>